<comment type="catalytic activity">
    <reaction evidence="5 6">
        <text>NAD(+) + ATP = ADP + NADP(+) + H(+)</text>
        <dbReference type="Rhea" id="RHEA:18629"/>
        <dbReference type="ChEBI" id="CHEBI:15378"/>
        <dbReference type="ChEBI" id="CHEBI:30616"/>
        <dbReference type="ChEBI" id="CHEBI:57540"/>
        <dbReference type="ChEBI" id="CHEBI:58349"/>
        <dbReference type="ChEBI" id="CHEBI:456216"/>
        <dbReference type="EC" id="2.7.1.23"/>
    </reaction>
</comment>
<dbReference type="Gene3D" id="3.40.50.10330">
    <property type="entry name" value="Probable inorganic polyphosphate/atp-NAD kinase, domain 1"/>
    <property type="match status" value="1"/>
</dbReference>
<keyword evidence="2 6" id="KW-0418">Kinase</keyword>
<comment type="cofactor">
    <cofactor evidence="6">
        <name>a divalent metal cation</name>
        <dbReference type="ChEBI" id="CHEBI:60240"/>
    </cofactor>
</comment>
<dbReference type="PANTHER" id="PTHR20275:SF0">
    <property type="entry name" value="NAD KINASE"/>
    <property type="match status" value="1"/>
</dbReference>
<evidence type="ECO:0000256" key="6">
    <source>
        <dbReference type="HAMAP-Rule" id="MF_00361"/>
    </source>
</evidence>
<accession>A0A928HE53</accession>
<keyword evidence="3 6" id="KW-0521">NADP</keyword>
<keyword evidence="6" id="KW-0963">Cytoplasm</keyword>
<sequence length="276" mass="30233">MNSNRFAIFFNEQKPLARVLAQEVGSFLQKRGLETVFLTSLETLSAQAFRLLICLGGDGTMLRSARATAPLGLPVFGINCGTLGFLASCEKEDFETALEQALDGSCRFAERFMLQVKTFAPGTEEQNFLAFNDCVLRAAHPRAFTLNASFNGKQIPSYFGDGVIVATPTGSTAYSLAAGGPIVEPGVDVHLVTPICPHSLNQRSLILPAQGTLELIPEFKNEEELAVLSIDGQINLTLPRNARVQFTRSPLKAKLFCAQERDFFTILNRKLKWGSR</sequence>
<protein>
    <recommendedName>
        <fullName evidence="6">NAD kinase</fullName>
        <ecNumber evidence="6">2.7.1.23</ecNumber>
    </recommendedName>
    <alternativeName>
        <fullName evidence="6">ATP-dependent NAD kinase</fullName>
    </alternativeName>
</protein>
<dbReference type="SUPFAM" id="SSF111331">
    <property type="entry name" value="NAD kinase/diacylglycerol kinase-like"/>
    <property type="match status" value="1"/>
</dbReference>
<comment type="caution">
    <text evidence="7">The sequence shown here is derived from an EMBL/GenBank/DDBJ whole genome shotgun (WGS) entry which is preliminary data.</text>
</comment>
<dbReference type="InterPro" id="IPR017437">
    <property type="entry name" value="ATP-NAD_kinase_PpnK-typ_C"/>
</dbReference>
<gene>
    <name evidence="6" type="primary">nadK</name>
    <name evidence="7" type="ORF">E7027_03485</name>
</gene>
<dbReference type="Pfam" id="PF01513">
    <property type="entry name" value="NAD_kinase"/>
    <property type="match status" value="1"/>
</dbReference>
<comment type="similarity">
    <text evidence="6">Belongs to the NAD kinase family.</text>
</comment>
<evidence type="ECO:0000256" key="3">
    <source>
        <dbReference type="ARBA" id="ARBA00022857"/>
    </source>
</evidence>
<dbReference type="PANTHER" id="PTHR20275">
    <property type="entry name" value="NAD KINASE"/>
    <property type="match status" value="1"/>
</dbReference>
<dbReference type="Proteomes" id="UP000725649">
    <property type="component" value="Unassembled WGS sequence"/>
</dbReference>
<dbReference type="EMBL" id="SUVG01000003">
    <property type="protein sequence ID" value="MBE6421179.1"/>
    <property type="molecule type" value="Genomic_DNA"/>
</dbReference>
<dbReference type="GO" id="GO:0003951">
    <property type="term" value="F:NAD+ kinase activity"/>
    <property type="evidence" value="ECO:0007669"/>
    <property type="project" value="UniProtKB-UniRule"/>
</dbReference>
<dbReference type="InterPro" id="IPR002504">
    <property type="entry name" value="NADK"/>
</dbReference>
<feature type="active site" description="Proton acceptor" evidence="6">
    <location>
        <position position="58"/>
    </location>
</feature>
<name>A0A928HE53_9BACT</name>
<comment type="function">
    <text evidence="6">Involved in the regulation of the intracellular balance of NAD and NADP, and is a key enzyme in the biosynthesis of NADP. Catalyzes specifically the phosphorylation on 2'-hydroxyl of the adenosine moiety of NAD to yield NADP.</text>
</comment>
<comment type="caution">
    <text evidence="6">Lacks conserved residue(s) required for the propagation of feature annotation.</text>
</comment>
<reference evidence="7" key="1">
    <citation type="submission" date="2019-04" db="EMBL/GenBank/DDBJ databases">
        <title>Evolution of Biomass-Degrading Anaerobic Consortia Revealed by Metagenomics.</title>
        <authorList>
            <person name="Peng X."/>
        </authorList>
    </citation>
    <scope>NUCLEOTIDE SEQUENCE</scope>
    <source>
        <strain evidence="7">SIG66</strain>
    </source>
</reference>
<dbReference type="Pfam" id="PF20143">
    <property type="entry name" value="NAD_kinase_C"/>
    <property type="match status" value="1"/>
</dbReference>
<dbReference type="HAMAP" id="MF_00361">
    <property type="entry name" value="NAD_kinase"/>
    <property type="match status" value="1"/>
</dbReference>
<dbReference type="GO" id="GO:0046872">
    <property type="term" value="F:metal ion binding"/>
    <property type="evidence" value="ECO:0007669"/>
    <property type="project" value="UniProtKB-UniRule"/>
</dbReference>
<evidence type="ECO:0000313" key="7">
    <source>
        <dbReference type="EMBL" id="MBE6421179.1"/>
    </source>
</evidence>
<feature type="binding site" evidence="6">
    <location>
        <position position="161"/>
    </location>
    <ligand>
        <name>NAD(+)</name>
        <dbReference type="ChEBI" id="CHEBI:57540"/>
    </ligand>
</feature>
<organism evidence="7 8">
    <name type="scientific">Candidatus Avelusimicrobium gallicola</name>
    <dbReference type="NCBI Taxonomy" id="2562704"/>
    <lineage>
        <taxon>Bacteria</taxon>
        <taxon>Pseudomonadati</taxon>
        <taxon>Elusimicrobiota</taxon>
        <taxon>Elusimicrobia</taxon>
        <taxon>Elusimicrobiales</taxon>
        <taxon>Elusimicrobiaceae</taxon>
        <taxon>Candidatus Avelusimicrobium</taxon>
    </lineage>
</organism>
<evidence type="ECO:0000256" key="5">
    <source>
        <dbReference type="ARBA" id="ARBA00047925"/>
    </source>
</evidence>
<comment type="subcellular location">
    <subcellularLocation>
        <location evidence="6">Cytoplasm</location>
    </subcellularLocation>
</comment>
<feature type="binding site" evidence="6">
    <location>
        <position position="63"/>
    </location>
    <ligand>
        <name>NAD(+)</name>
        <dbReference type="ChEBI" id="CHEBI:57540"/>
    </ligand>
</feature>
<dbReference type="GO" id="GO:0006741">
    <property type="term" value="P:NADP+ biosynthetic process"/>
    <property type="evidence" value="ECO:0007669"/>
    <property type="project" value="UniProtKB-UniRule"/>
</dbReference>
<keyword evidence="1 6" id="KW-0808">Transferase</keyword>
<proteinExistence type="inferred from homology"/>
<dbReference type="InterPro" id="IPR016064">
    <property type="entry name" value="NAD/diacylglycerol_kinase_sf"/>
</dbReference>
<dbReference type="EC" id="2.7.1.23" evidence="6"/>
<dbReference type="InterPro" id="IPR017438">
    <property type="entry name" value="ATP-NAD_kinase_N"/>
</dbReference>
<keyword evidence="4 6" id="KW-0520">NAD</keyword>
<evidence type="ECO:0000313" key="8">
    <source>
        <dbReference type="Proteomes" id="UP000725649"/>
    </source>
</evidence>
<dbReference type="Gene3D" id="2.60.200.30">
    <property type="entry name" value="Probable inorganic polyphosphate/atp-NAD kinase, domain 2"/>
    <property type="match status" value="1"/>
</dbReference>
<dbReference type="GO" id="GO:0005524">
    <property type="term" value="F:ATP binding"/>
    <property type="evidence" value="ECO:0007669"/>
    <property type="project" value="UniProtKB-KW"/>
</dbReference>
<evidence type="ECO:0000256" key="1">
    <source>
        <dbReference type="ARBA" id="ARBA00022679"/>
    </source>
</evidence>
<dbReference type="GO" id="GO:0005737">
    <property type="term" value="C:cytoplasm"/>
    <property type="evidence" value="ECO:0007669"/>
    <property type="project" value="UniProtKB-SubCell"/>
</dbReference>
<feature type="binding site" evidence="6">
    <location>
        <begin position="132"/>
        <end position="133"/>
    </location>
    <ligand>
        <name>NAD(+)</name>
        <dbReference type="ChEBI" id="CHEBI:57540"/>
    </ligand>
</feature>
<evidence type="ECO:0000256" key="4">
    <source>
        <dbReference type="ARBA" id="ARBA00023027"/>
    </source>
</evidence>
<dbReference type="GO" id="GO:0051287">
    <property type="term" value="F:NAD binding"/>
    <property type="evidence" value="ECO:0007669"/>
    <property type="project" value="UniProtKB-ARBA"/>
</dbReference>
<feature type="binding site" evidence="6">
    <location>
        <begin position="58"/>
        <end position="59"/>
    </location>
    <ligand>
        <name>NAD(+)</name>
        <dbReference type="ChEBI" id="CHEBI:57540"/>
    </ligand>
</feature>
<evidence type="ECO:0000256" key="2">
    <source>
        <dbReference type="ARBA" id="ARBA00022777"/>
    </source>
</evidence>
<keyword evidence="6" id="KW-0547">Nucleotide-binding</keyword>
<dbReference type="AlphaFoldDB" id="A0A928HE53"/>
<dbReference type="GO" id="GO:0019674">
    <property type="term" value="P:NAD+ metabolic process"/>
    <property type="evidence" value="ECO:0007669"/>
    <property type="project" value="InterPro"/>
</dbReference>
<keyword evidence="6" id="KW-0067">ATP-binding</keyword>
<feature type="binding site" evidence="6">
    <location>
        <position position="233"/>
    </location>
    <ligand>
        <name>NAD(+)</name>
        <dbReference type="ChEBI" id="CHEBI:57540"/>
    </ligand>
</feature>